<dbReference type="Pfam" id="PF07714">
    <property type="entry name" value="PK_Tyr_Ser-Thr"/>
    <property type="match status" value="1"/>
</dbReference>
<dbReference type="InterPro" id="IPR011009">
    <property type="entry name" value="Kinase-like_dom_sf"/>
</dbReference>
<keyword evidence="2" id="KW-0547">Nucleotide-binding</keyword>
<evidence type="ECO:0000313" key="8">
    <source>
        <dbReference type="Proteomes" id="UP000022910"/>
    </source>
</evidence>
<evidence type="ECO:0000256" key="5">
    <source>
        <dbReference type="SAM" id="MobiDB-lite"/>
    </source>
</evidence>
<comment type="caution">
    <text evidence="7">The sequence shown here is derived from an EMBL/GenBank/DDBJ whole genome shotgun (WGS) entry which is preliminary data.</text>
</comment>
<gene>
    <name evidence="7" type="ORF">RirG_114000</name>
</gene>
<evidence type="ECO:0000256" key="3">
    <source>
        <dbReference type="ARBA" id="ARBA00022777"/>
    </source>
</evidence>
<dbReference type="PANTHER" id="PTHR44329">
    <property type="entry name" value="SERINE/THREONINE-PROTEIN KINASE TNNI3K-RELATED"/>
    <property type="match status" value="1"/>
</dbReference>
<feature type="compositionally biased region" description="Pro residues" evidence="5">
    <location>
        <begin position="678"/>
        <end position="699"/>
    </location>
</feature>
<evidence type="ECO:0000259" key="6">
    <source>
        <dbReference type="PROSITE" id="PS50011"/>
    </source>
</evidence>
<dbReference type="STRING" id="1432141.A0A015JJY1"/>
<feature type="domain" description="Protein kinase" evidence="6">
    <location>
        <begin position="25"/>
        <end position="288"/>
    </location>
</feature>
<keyword evidence="1" id="KW-0808">Transferase</keyword>
<dbReference type="InterPro" id="IPR001245">
    <property type="entry name" value="Ser-Thr/Tyr_kinase_cat_dom"/>
</dbReference>
<dbReference type="GO" id="GO:0004674">
    <property type="term" value="F:protein serine/threonine kinase activity"/>
    <property type="evidence" value="ECO:0007669"/>
    <property type="project" value="TreeGrafter"/>
</dbReference>
<reference evidence="7 8" key="1">
    <citation type="submission" date="2014-02" db="EMBL/GenBank/DDBJ databases">
        <title>Single nucleus genome sequencing reveals high similarity among nuclei of an endomycorrhizal fungus.</title>
        <authorList>
            <person name="Lin K."/>
            <person name="Geurts R."/>
            <person name="Zhang Z."/>
            <person name="Limpens E."/>
            <person name="Saunders D.G."/>
            <person name="Mu D."/>
            <person name="Pang E."/>
            <person name="Cao H."/>
            <person name="Cha H."/>
            <person name="Lin T."/>
            <person name="Zhou Q."/>
            <person name="Shang Y."/>
            <person name="Li Y."/>
            <person name="Ivanov S."/>
            <person name="Sharma T."/>
            <person name="Velzen R.V."/>
            <person name="Ruijter N.D."/>
            <person name="Aanen D.K."/>
            <person name="Win J."/>
            <person name="Kamoun S."/>
            <person name="Bisseling T."/>
            <person name="Huang S."/>
        </authorList>
    </citation>
    <scope>NUCLEOTIDE SEQUENCE [LARGE SCALE GENOMIC DNA]</scope>
    <source>
        <strain evidence="8">DAOM197198w</strain>
    </source>
</reference>
<dbReference type="InterPro" id="IPR051681">
    <property type="entry name" value="Ser/Thr_Kinases-Pseudokinases"/>
</dbReference>
<dbReference type="AlphaFoldDB" id="A0A015JJY1"/>
<sequence>MINENWYQTAIKEYGIKEILYKELSEKKKEKGSGAFGRVYKTKCDSIGTVAIKKITIDAEVEVIRFIKELKLHSQIKHERIIQFHGISRDEHKGHYLVLEYAKQGDLREFIEKFGKGEFKWEERKRLAIQIAEGLRYLHNEKNIIHRDLHTKNILINEGNIKISDFGLSKNLNGTMSSTNNGVFGMVPFIDPQKLNQTKYVLNKKSDIYSLGMVLWEISSCREPFPGETIILDLSLKICQGLKEKSVKGTPMEYKQIYTSCWEIEPNSRPLIEEVLSQLKSMSLEPVFEGDDEYTSCSPSPSPGTSGCILPDDLIIQTNSVICKRCDSKFTDQNWCNSCESQRFQEDFSNWTSENQSLDELIQYSQLSATKNNTYFEWIKFNQFKDIKVIKDIEDGFFTATWLDGSRELWDDRSQQWERKGPVKIILRRLRCLNINKLKLYLELENIIIYCYGFTGFTQVSSTKSKSTKSYYLMVLKYANVVKLRKYIQNKFPFSWFERLSILKKIVELLHNIHKTNYVHCNFHSGSILLQKDDLNHELEIYVSDLDFCVYSGEFYKTDEANKNNRHISPEILKGEKVSIKSDIYSLGVLMRELVSRNDPQRYYELMQKCLDDDPERRPDTKDLLEELHTFTVSRNSQFEAADSREDVPFYQQPLFPLLPPFNRQHFPPFPLPSSPFPPFYEQPLPPSPLSQPLSPSPFPQFYQPHDENENDTYDFDNFDNFFNL</sequence>
<dbReference type="CDD" id="cd00180">
    <property type="entry name" value="PKc"/>
    <property type="match status" value="1"/>
</dbReference>
<organism evidence="7 8">
    <name type="scientific">Rhizophagus irregularis (strain DAOM 197198w)</name>
    <name type="common">Glomus intraradices</name>
    <dbReference type="NCBI Taxonomy" id="1432141"/>
    <lineage>
        <taxon>Eukaryota</taxon>
        <taxon>Fungi</taxon>
        <taxon>Fungi incertae sedis</taxon>
        <taxon>Mucoromycota</taxon>
        <taxon>Glomeromycotina</taxon>
        <taxon>Glomeromycetes</taxon>
        <taxon>Glomerales</taxon>
        <taxon>Glomeraceae</taxon>
        <taxon>Rhizophagus</taxon>
    </lineage>
</organism>
<feature type="region of interest" description="Disordered" evidence="5">
    <location>
        <begin position="678"/>
        <end position="713"/>
    </location>
</feature>
<evidence type="ECO:0000313" key="7">
    <source>
        <dbReference type="EMBL" id="EXX67470.1"/>
    </source>
</evidence>
<dbReference type="GO" id="GO:0005524">
    <property type="term" value="F:ATP binding"/>
    <property type="evidence" value="ECO:0007669"/>
    <property type="project" value="InterPro"/>
</dbReference>
<keyword evidence="4" id="KW-0067">ATP-binding</keyword>
<evidence type="ECO:0000256" key="2">
    <source>
        <dbReference type="ARBA" id="ARBA00022741"/>
    </source>
</evidence>
<keyword evidence="8" id="KW-1185">Reference proteome</keyword>
<dbReference type="PANTHER" id="PTHR44329:SF288">
    <property type="entry name" value="MITOGEN-ACTIVATED PROTEIN KINASE KINASE KINASE 20"/>
    <property type="match status" value="1"/>
</dbReference>
<evidence type="ECO:0000256" key="4">
    <source>
        <dbReference type="ARBA" id="ARBA00022840"/>
    </source>
</evidence>
<dbReference type="PROSITE" id="PS50011">
    <property type="entry name" value="PROTEIN_KINASE_DOM"/>
    <property type="match status" value="2"/>
</dbReference>
<dbReference type="SUPFAM" id="SSF56112">
    <property type="entry name" value="Protein kinase-like (PK-like)"/>
    <property type="match status" value="2"/>
</dbReference>
<dbReference type="Pfam" id="PF00069">
    <property type="entry name" value="Pkinase"/>
    <property type="match status" value="1"/>
</dbReference>
<accession>A0A015JJY1</accession>
<dbReference type="InterPro" id="IPR000719">
    <property type="entry name" value="Prot_kinase_dom"/>
</dbReference>
<dbReference type="HOGENOM" id="CLU_000288_7_0_1"/>
<evidence type="ECO:0000256" key="1">
    <source>
        <dbReference type="ARBA" id="ARBA00022679"/>
    </source>
</evidence>
<protein>
    <submittedName>
        <fullName evidence="7">Mkk2p</fullName>
    </submittedName>
</protein>
<dbReference type="Gene3D" id="1.10.510.10">
    <property type="entry name" value="Transferase(Phosphotransferase) domain 1"/>
    <property type="match status" value="2"/>
</dbReference>
<dbReference type="PRINTS" id="PR00109">
    <property type="entry name" value="TYRKINASE"/>
</dbReference>
<proteinExistence type="predicted"/>
<dbReference type="Proteomes" id="UP000022910">
    <property type="component" value="Unassembled WGS sequence"/>
</dbReference>
<feature type="domain" description="Protein kinase" evidence="6">
    <location>
        <begin position="387"/>
        <end position="632"/>
    </location>
</feature>
<keyword evidence="3" id="KW-0418">Kinase</keyword>
<dbReference type="EMBL" id="JEMT01017720">
    <property type="protein sequence ID" value="EXX67470.1"/>
    <property type="molecule type" value="Genomic_DNA"/>
</dbReference>
<name>A0A015JJY1_RHIIW</name>